<reference evidence="1" key="1">
    <citation type="submission" date="2018-05" db="EMBL/GenBank/DDBJ databases">
        <authorList>
            <person name="Lanie J.A."/>
            <person name="Ng W.-L."/>
            <person name="Kazmierczak K.M."/>
            <person name="Andrzejewski T.M."/>
            <person name="Davidsen T.M."/>
            <person name="Wayne K.J."/>
            <person name="Tettelin H."/>
            <person name="Glass J.I."/>
            <person name="Rusch D."/>
            <person name="Podicherti R."/>
            <person name="Tsui H.-C.T."/>
            <person name="Winkler M.E."/>
        </authorList>
    </citation>
    <scope>NUCLEOTIDE SEQUENCE</scope>
</reference>
<proteinExistence type="predicted"/>
<feature type="non-terminal residue" evidence="1">
    <location>
        <position position="163"/>
    </location>
</feature>
<dbReference type="EMBL" id="UINC01040299">
    <property type="protein sequence ID" value="SVB39974.1"/>
    <property type="molecule type" value="Genomic_DNA"/>
</dbReference>
<dbReference type="AlphaFoldDB" id="A0A382DPR6"/>
<name>A0A382DPR6_9ZZZZ</name>
<feature type="non-terminal residue" evidence="1">
    <location>
        <position position="1"/>
    </location>
</feature>
<organism evidence="1">
    <name type="scientific">marine metagenome</name>
    <dbReference type="NCBI Taxonomy" id="408172"/>
    <lineage>
        <taxon>unclassified sequences</taxon>
        <taxon>metagenomes</taxon>
        <taxon>ecological metagenomes</taxon>
    </lineage>
</organism>
<sequence>MFCSEGVDATLFITVDALDGDSAPVIGITQSELKDYVQDYNVELGIVYDNGSRSGSLADSRKTIQEMCEALTKCLDLPISYILFQGFDQSMPLVFFIRAKNSFRVHTVAGSSNTAWGAMPGQIFSRCDVGLLYTGIDVDLALRPTYVSLSSGDLQQARKSKKL</sequence>
<protein>
    <submittedName>
        <fullName evidence="1">Uncharacterized protein</fullName>
    </submittedName>
</protein>
<evidence type="ECO:0000313" key="1">
    <source>
        <dbReference type="EMBL" id="SVB39974.1"/>
    </source>
</evidence>
<accession>A0A382DPR6</accession>
<gene>
    <name evidence="1" type="ORF">METZ01_LOCUS192828</name>
</gene>